<protein>
    <submittedName>
        <fullName evidence="1">Uncharacterized protein</fullName>
    </submittedName>
</protein>
<comment type="caution">
    <text evidence="1">The sequence shown here is derived from an EMBL/GenBank/DDBJ whole genome shotgun (WGS) entry which is preliminary data.</text>
</comment>
<evidence type="ECO:0000313" key="1">
    <source>
        <dbReference type="EMBL" id="MBS4214936.1"/>
    </source>
</evidence>
<dbReference type="RefSeq" id="WP_213119436.1">
    <property type="nucleotide sequence ID" value="NZ_JAGYPF010000004.1"/>
</dbReference>
<organism evidence="1 2">
    <name type="scientific">Neobacillus rhizophilus</name>
    <dbReference type="NCBI Taxonomy" id="2833579"/>
    <lineage>
        <taxon>Bacteria</taxon>
        <taxon>Bacillati</taxon>
        <taxon>Bacillota</taxon>
        <taxon>Bacilli</taxon>
        <taxon>Bacillales</taxon>
        <taxon>Bacillaceae</taxon>
        <taxon>Neobacillus</taxon>
    </lineage>
</organism>
<name>A0A942YYG0_9BACI</name>
<keyword evidence="2" id="KW-1185">Reference proteome</keyword>
<dbReference type="AlphaFoldDB" id="A0A942YYG0"/>
<dbReference type="Proteomes" id="UP000679749">
    <property type="component" value="Unassembled WGS sequence"/>
</dbReference>
<gene>
    <name evidence="1" type="ORF">KHA99_21030</name>
</gene>
<reference evidence="1" key="1">
    <citation type="submission" date="2021-05" db="EMBL/GenBank/DDBJ databases">
        <title>Novel Bacillus species.</title>
        <authorList>
            <person name="Liu G."/>
        </authorList>
    </citation>
    <scope>NUCLEOTIDE SEQUENCE</scope>
    <source>
        <strain evidence="1">FJAT-49825</strain>
    </source>
</reference>
<sequence>MEKTCKKCGVAKPIQGGFVSATHANCKECVKEMRIQKDWNKTLNEHLYMIKAFLNRNRITVKTRQLIELK</sequence>
<evidence type="ECO:0000313" key="2">
    <source>
        <dbReference type="Proteomes" id="UP000679749"/>
    </source>
</evidence>
<dbReference type="EMBL" id="JAGYPF010000004">
    <property type="protein sequence ID" value="MBS4214936.1"/>
    <property type="molecule type" value="Genomic_DNA"/>
</dbReference>
<accession>A0A942YYG0</accession>
<proteinExistence type="predicted"/>